<feature type="domain" description="Prepilin type IV endopeptidase peptidase" evidence="7">
    <location>
        <begin position="32"/>
        <end position="135"/>
    </location>
</feature>
<keyword evidence="9" id="KW-1185">Reference proteome</keyword>
<dbReference type="PANTHER" id="PTHR36506:SF1">
    <property type="entry name" value="PREFLAGELLIN PEPTIDASE"/>
    <property type="match status" value="1"/>
</dbReference>
<gene>
    <name evidence="8" type="ORF">BN1012_Phect1698</name>
</gene>
<dbReference type="KEGG" id="pect:BN1012_Phect1698"/>
<name>X5MD60_9HYPH</name>
<keyword evidence="5 6" id="KW-0472">Membrane</keyword>
<feature type="transmembrane region" description="Helical" evidence="6">
    <location>
        <begin position="119"/>
        <end position="140"/>
    </location>
</feature>
<feature type="transmembrane region" description="Helical" evidence="6">
    <location>
        <begin position="53"/>
        <end position="73"/>
    </location>
</feature>
<evidence type="ECO:0000256" key="4">
    <source>
        <dbReference type="ARBA" id="ARBA00022989"/>
    </source>
</evidence>
<evidence type="ECO:0000256" key="6">
    <source>
        <dbReference type="SAM" id="Phobius"/>
    </source>
</evidence>
<dbReference type="EMBL" id="HG966617">
    <property type="protein sequence ID" value="CDO59912.1"/>
    <property type="molecule type" value="Genomic_DNA"/>
</dbReference>
<dbReference type="STRING" id="1458461.BN1012_Phect1698"/>
<keyword evidence="2" id="KW-1003">Cell membrane</keyword>
<evidence type="ECO:0000256" key="5">
    <source>
        <dbReference type="ARBA" id="ARBA00023136"/>
    </source>
</evidence>
<dbReference type="HOGENOM" id="CLU_057101_9_0_5"/>
<dbReference type="PANTHER" id="PTHR36506">
    <property type="entry name" value="PREFLAGELLIN PEPTIDASE"/>
    <property type="match status" value="1"/>
</dbReference>
<reference evidence="8 9" key="1">
    <citation type="journal article" date="2014" name="Front. Genet.">
        <title>Genome and metabolic network of "Candidatus Phaeomarinobacter ectocarpi" Ec32, a new candidate genus of Alphaproteobacteria frequently associated with brown algae.</title>
        <authorList>
            <person name="Dittami S.M."/>
            <person name="Barbeyron T."/>
            <person name="Boyen C."/>
            <person name="Cambefort J."/>
            <person name="Collet G."/>
            <person name="Delage L."/>
            <person name="Gobet A."/>
            <person name="Groisillier A."/>
            <person name="Leblanc C."/>
            <person name="Michel G."/>
            <person name="Scornet D."/>
            <person name="Siegel A."/>
            <person name="Tapia J.E."/>
            <person name="Tonon T."/>
        </authorList>
    </citation>
    <scope>NUCLEOTIDE SEQUENCE [LARGE SCALE GENOMIC DNA]</scope>
    <source>
        <strain evidence="8 9">Ec32</strain>
    </source>
</reference>
<comment type="subcellular location">
    <subcellularLocation>
        <location evidence="1">Cell membrane</location>
        <topology evidence="1">Multi-pass membrane protein</topology>
    </subcellularLocation>
</comment>
<proteinExistence type="predicted"/>
<protein>
    <submittedName>
        <fullName evidence="8">Type IV prepilin peptidase TadV/CpaA</fullName>
    </submittedName>
</protein>
<dbReference type="Proteomes" id="UP000032160">
    <property type="component" value="Chromosome I"/>
</dbReference>
<accession>X5MD60</accession>
<evidence type="ECO:0000259" key="7">
    <source>
        <dbReference type="Pfam" id="PF01478"/>
    </source>
</evidence>
<dbReference type="AlphaFoldDB" id="X5MD60"/>
<evidence type="ECO:0000256" key="3">
    <source>
        <dbReference type="ARBA" id="ARBA00022692"/>
    </source>
</evidence>
<dbReference type="Gene3D" id="1.20.120.1220">
    <property type="match status" value="1"/>
</dbReference>
<evidence type="ECO:0000313" key="9">
    <source>
        <dbReference type="Proteomes" id="UP000032160"/>
    </source>
</evidence>
<feature type="transmembrane region" description="Helical" evidence="6">
    <location>
        <begin position="80"/>
        <end position="99"/>
    </location>
</feature>
<dbReference type="InterPro" id="IPR000045">
    <property type="entry name" value="Prepilin_IV_endopep_pep"/>
</dbReference>
<evidence type="ECO:0000313" key="8">
    <source>
        <dbReference type="EMBL" id="CDO59912.1"/>
    </source>
</evidence>
<organism evidence="8 9">
    <name type="scientific">Candidatus Phaeomarinibacter ectocarpi</name>
    <dbReference type="NCBI Taxonomy" id="1458461"/>
    <lineage>
        <taxon>Bacteria</taxon>
        <taxon>Pseudomonadati</taxon>
        <taxon>Pseudomonadota</taxon>
        <taxon>Alphaproteobacteria</taxon>
        <taxon>Hyphomicrobiales</taxon>
        <taxon>Parvibaculaceae</taxon>
        <taxon>Candidatus Phaeomarinibacter</taxon>
    </lineage>
</organism>
<feature type="transmembrane region" description="Helical" evidence="6">
    <location>
        <begin position="165"/>
        <end position="186"/>
    </location>
</feature>
<dbReference type="InterPro" id="IPR052218">
    <property type="entry name" value="Preflagellin_Peptidase"/>
</dbReference>
<feature type="transmembrane region" description="Helical" evidence="6">
    <location>
        <begin position="21"/>
        <end position="41"/>
    </location>
</feature>
<dbReference type="GO" id="GO:0005886">
    <property type="term" value="C:plasma membrane"/>
    <property type="evidence" value="ECO:0007669"/>
    <property type="project" value="UniProtKB-SubCell"/>
</dbReference>
<evidence type="ECO:0000256" key="1">
    <source>
        <dbReference type="ARBA" id="ARBA00004651"/>
    </source>
</evidence>
<keyword evidence="3 6" id="KW-0812">Transmembrane</keyword>
<evidence type="ECO:0000256" key="2">
    <source>
        <dbReference type="ARBA" id="ARBA00022475"/>
    </source>
</evidence>
<keyword evidence="4 6" id="KW-1133">Transmembrane helix</keyword>
<dbReference type="GO" id="GO:0004190">
    <property type="term" value="F:aspartic-type endopeptidase activity"/>
    <property type="evidence" value="ECO:0007669"/>
    <property type="project" value="InterPro"/>
</dbReference>
<sequence length="189" mass="19496">MGSTLMSEPHEMMPDLATLPAYSLLQWAIVGVFPALMIAAAASDAASMRIPNWLTGSLAMAFPIAAAGTAMPLETLGLHVAVGFGALIICMGLFATGWIGGGDAKFFAATALWLGPYHILGFALISTVLGGFLTLALLSFRKLPMPAPLAAQGWLMRLHDPKEGVPYGLALAAGGLLVFGQSAWIAGAA</sequence>
<dbReference type="Pfam" id="PF01478">
    <property type="entry name" value="Peptidase_A24"/>
    <property type="match status" value="1"/>
</dbReference>